<evidence type="ECO:0000259" key="5">
    <source>
        <dbReference type="PROSITE" id="PS01180"/>
    </source>
</evidence>
<evidence type="ECO:0000313" key="6">
    <source>
        <dbReference type="EMBL" id="KAK2189125.1"/>
    </source>
</evidence>
<dbReference type="CDD" id="cd00041">
    <property type="entry name" value="CUB"/>
    <property type="match status" value="1"/>
</dbReference>
<dbReference type="PANTHER" id="PTHR24251">
    <property type="entry name" value="OVOCHYMASE-RELATED"/>
    <property type="match status" value="1"/>
</dbReference>
<organism evidence="6 7">
    <name type="scientific">Ridgeia piscesae</name>
    <name type="common">Tubeworm</name>
    <dbReference type="NCBI Taxonomy" id="27915"/>
    <lineage>
        <taxon>Eukaryota</taxon>
        <taxon>Metazoa</taxon>
        <taxon>Spiralia</taxon>
        <taxon>Lophotrochozoa</taxon>
        <taxon>Annelida</taxon>
        <taxon>Polychaeta</taxon>
        <taxon>Sedentaria</taxon>
        <taxon>Canalipalpata</taxon>
        <taxon>Sabellida</taxon>
        <taxon>Siboglinidae</taxon>
        <taxon>Ridgeia</taxon>
    </lineage>
</organism>
<evidence type="ECO:0000256" key="3">
    <source>
        <dbReference type="PROSITE-ProRule" id="PRU00059"/>
    </source>
</evidence>
<comment type="caution">
    <text evidence="6">The sequence shown here is derived from an EMBL/GenBank/DDBJ whole genome shotgun (WGS) entry which is preliminary data.</text>
</comment>
<reference evidence="6" key="1">
    <citation type="journal article" date="2023" name="Mol. Biol. Evol.">
        <title>Third-Generation Sequencing Reveals the Adaptive Role of the Epigenome in Three Deep-Sea Polychaetes.</title>
        <authorList>
            <person name="Perez M."/>
            <person name="Aroh O."/>
            <person name="Sun Y."/>
            <person name="Lan Y."/>
            <person name="Juniper S.K."/>
            <person name="Young C.R."/>
            <person name="Angers B."/>
            <person name="Qian P.Y."/>
        </authorList>
    </citation>
    <scope>NUCLEOTIDE SEQUENCE</scope>
    <source>
        <strain evidence="6">R07B-5</strain>
    </source>
</reference>
<feature type="signal peptide" evidence="4">
    <location>
        <begin position="1"/>
        <end position="22"/>
    </location>
</feature>
<proteinExistence type="predicted"/>
<dbReference type="SUPFAM" id="SSF49854">
    <property type="entry name" value="Spermadhesin, CUB domain"/>
    <property type="match status" value="1"/>
</dbReference>
<feature type="domain" description="CUB" evidence="5">
    <location>
        <begin position="112"/>
        <end position="232"/>
    </location>
</feature>
<dbReference type="EMBL" id="JAODUO010000114">
    <property type="protein sequence ID" value="KAK2189125.1"/>
    <property type="molecule type" value="Genomic_DNA"/>
</dbReference>
<dbReference type="Proteomes" id="UP001209878">
    <property type="component" value="Unassembled WGS sequence"/>
</dbReference>
<evidence type="ECO:0000313" key="7">
    <source>
        <dbReference type="Proteomes" id="UP001209878"/>
    </source>
</evidence>
<dbReference type="InterPro" id="IPR000859">
    <property type="entry name" value="CUB_dom"/>
</dbReference>
<dbReference type="PROSITE" id="PS01180">
    <property type="entry name" value="CUB"/>
    <property type="match status" value="1"/>
</dbReference>
<sequence>MYFVGSPCLFALWLLSCKLVCGEKQTLKDKLVAAGIEKSSVDCHRAVGVDVLQEFDVYIFYPLFLKQASFSRARLAGPITTLTAAFCGLDFDRVKQPPRATPSSEHAARQACKSRFVLGATSGELASPGFNTTATFPSNADCVWIIRAPRDRVVRMVVRFADIPCEDALELFNYESGYAGLHLATVCGPERTNSVADDDAAIYTDTAGAYVTFHTFPGNKTGRGFLLSYTVVYPEQPGYTTGSSMTPIFAPSKTLS</sequence>
<accession>A0AAD9P6M0</accession>
<protein>
    <recommendedName>
        <fullName evidence="5">CUB domain-containing protein</fullName>
    </recommendedName>
</protein>
<dbReference type="SMART" id="SM00042">
    <property type="entry name" value="CUB"/>
    <property type="match status" value="1"/>
</dbReference>
<evidence type="ECO:0000256" key="1">
    <source>
        <dbReference type="ARBA" id="ARBA00022737"/>
    </source>
</evidence>
<name>A0AAD9P6M0_RIDPI</name>
<evidence type="ECO:0000256" key="4">
    <source>
        <dbReference type="SAM" id="SignalP"/>
    </source>
</evidence>
<dbReference type="AlphaFoldDB" id="A0AAD9P6M0"/>
<gene>
    <name evidence="6" type="ORF">NP493_115g12015</name>
</gene>
<dbReference type="InterPro" id="IPR035914">
    <property type="entry name" value="Sperma_CUB_dom_sf"/>
</dbReference>
<keyword evidence="7" id="KW-1185">Reference proteome</keyword>
<feature type="chain" id="PRO_5042137297" description="CUB domain-containing protein" evidence="4">
    <location>
        <begin position="23"/>
        <end position="256"/>
    </location>
</feature>
<dbReference type="Gene3D" id="2.60.120.290">
    <property type="entry name" value="Spermadhesin, CUB domain"/>
    <property type="match status" value="1"/>
</dbReference>
<dbReference type="Pfam" id="PF00431">
    <property type="entry name" value="CUB"/>
    <property type="match status" value="1"/>
</dbReference>
<keyword evidence="2" id="KW-1015">Disulfide bond</keyword>
<keyword evidence="1" id="KW-0677">Repeat</keyword>
<comment type="caution">
    <text evidence="3">Lacks conserved residue(s) required for the propagation of feature annotation.</text>
</comment>
<keyword evidence="4" id="KW-0732">Signal</keyword>
<evidence type="ECO:0000256" key="2">
    <source>
        <dbReference type="ARBA" id="ARBA00023157"/>
    </source>
</evidence>